<feature type="transmembrane region" description="Helical" evidence="7">
    <location>
        <begin position="99"/>
        <end position="117"/>
    </location>
</feature>
<feature type="transmembrane region" description="Helical" evidence="7">
    <location>
        <begin position="222"/>
        <end position="243"/>
    </location>
</feature>
<evidence type="ECO:0000256" key="4">
    <source>
        <dbReference type="ARBA" id="ARBA00022692"/>
    </source>
</evidence>
<evidence type="ECO:0000256" key="1">
    <source>
        <dbReference type="ARBA" id="ARBA00004651"/>
    </source>
</evidence>
<keyword evidence="4 7" id="KW-0812">Transmembrane</keyword>
<accession>A0ABS7DDR3</accession>
<evidence type="ECO:0000259" key="8">
    <source>
        <dbReference type="Pfam" id="PF00892"/>
    </source>
</evidence>
<reference evidence="9 10" key="1">
    <citation type="submission" date="2021-07" db="EMBL/GenBank/DDBJ databases">
        <title>Paenibacillus radiodurans sp. nov., isolated from the southeastern edge of Tengger Desert.</title>
        <authorList>
            <person name="Zhang G."/>
        </authorList>
    </citation>
    <scope>NUCLEOTIDE SEQUENCE [LARGE SCALE GENOMIC DNA]</scope>
    <source>
        <strain evidence="9 10">DT7-4</strain>
    </source>
</reference>
<dbReference type="RefSeq" id="WP_219874977.1">
    <property type="nucleotide sequence ID" value="NZ_JAHZIJ010000028.1"/>
</dbReference>
<proteinExistence type="inferred from homology"/>
<sequence>MNSSPSRAYAAAILTAIIIGFSFIFVKLALTESNPADLLAHRFTISFIAILVCAAIGRLRFAMKLKDVLLLLPLAALSPTLFFALQAFGLLHISSSEAGIVQAAIPVFTMMLAGAFLKERTSMRQKLSILLSMAGMGYILAMKGIRFEASDTIGFLLILLSTLSVAAYNVLARKLIGPYKITDITFVMIAIGFLSFNIMAVLEHTSEGTLENYFQSFSSPMFVLSIVYLGVLSSLVTTFLSNYALSRLEASRVSVFNNLSTLLTMFAGTLLLKEQLLYYHYIGAILIILGIVGTNYSQHRKRASIPSTTD</sequence>
<evidence type="ECO:0000313" key="10">
    <source>
        <dbReference type="Proteomes" id="UP000812277"/>
    </source>
</evidence>
<protein>
    <submittedName>
        <fullName evidence="9">DMT family transporter</fullName>
    </submittedName>
</protein>
<dbReference type="PANTHER" id="PTHR32322:SF18">
    <property type="entry name" value="S-ADENOSYLMETHIONINE_S-ADENOSYLHOMOCYSTEINE TRANSPORTER"/>
    <property type="match status" value="1"/>
</dbReference>
<comment type="similarity">
    <text evidence="2">Belongs to the EamA transporter family.</text>
</comment>
<dbReference type="Pfam" id="PF00892">
    <property type="entry name" value="EamA"/>
    <property type="match status" value="2"/>
</dbReference>
<dbReference type="InterPro" id="IPR037185">
    <property type="entry name" value="EmrE-like"/>
</dbReference>
<feature type="transmembrane region" description="Helical" evidence="7">
    <location>
        <begin position="68"/>
        <end position="93"/>
    </location>
</feature>
<keyword evidence="10" id="KW-1185">Reference proteome</keyword>
<feature type="domain" description="EamA" evidence="8">
    <location>
        <begin position="153"/>
        <end position="295"/>
    </location>
</feature>
<dbReference type="PANTHER" id="PTHR32322">
    <property type="entry name" value="INNER MEMBRANE TRANSPORTER"/>
    <property type="match status" value="1"/>
</dbReference>
<feature type="transmembrane region" description="Helical" evidence="7">
    <location>
        <begin position="255"/>
        <end position="272"/>
    </location>
</feature>
<name>A0ABS7DDR3_9BACL</name>
<organism evidence="9 10">
    <name type="scientific">Paenibacillus oenotherae</name>
    <dbReference type="NCBI Taxonomy" id="1435645"/>
    <lineage>
        <taxon>Bacteria</taxon>
        <taxon>Bacillati</taxon>
        <taxon>Bacillota</taxon>
        <taxon>Bacilli</taxon>
        <taxon>Bacillales</taxon>
        <taxon>Paenibacillaceae</taxon>
        <taxon>Paenibacillus</taxon>
    </lineage>
</organism>
<evidence type="ECO:0000256" key="7">
    <source>
        <dbReference type="SAM" id="Phobius"/>
    </source>
</evidence>
<keyword evidence="5 7" id="KW-1133">Transmembrane helix</keyword>
<comment type="subcellular location">
    <subcellularLocation>
        <location evidence="1">Cell membrane</location>
        <topology evidence="1">Multi-pass membrane protein</topology>
    </subcellularLocation>
</comment>
<feature type="transmembrane region" description="Helical" evidence="7">
    <location>
        <begin position="184"/>
        <end position="202"/>
    </location>
</feature>
<dbReference type="Gene3D" id="1.10.3730.20">
    <property type="match status" value="1"/>
</dbReference>
<dbReference type="InterPro" id="IPR050638">
    <property type="entry name" value="AA-Vitamin_Transporters"/>
</dbReference>
<evidence type="ECO:0000256" key="5">
    <source>
        <dbReference type="ARBA" id="ARBA00022989"/>
    </source>
</evidence>
<dbReference type="Proteomes" id="UP000812277">
    <property type="component" value="Unassembled WGS sequence"/>
</dbReference>
<evidence type="ECO:0000313" key="9">
    <source>
        <dbReference type="EMBL" id="MBW7477627.1"/>
    </source>
</evidence>
<feature type="transmembrane region" description="Helical" evidence="7">
    <location>
        <begin position="7"/>
        <end position="26"/>
    </location>
</feature>
<feature type="transmembrane region" description="Helical" evidence="7">
    <location>
        <begin position="278"/>
        <end position="296"/>
    </location>
</feature>
<dbReference type="InterPro" id="IPR000620">
    <property type="entry name" value="EamA_dom"/>
</dbReference>
<evidence type="ECO:0000256" key="2">
    <source>
        <dbReference type="ARBA" id="ARBA00007362"/>
    </source>
</evidence>
<feature type="transmembrane region" description="Helical" evidence="7">
    <location>
        <begin position="38"/>
        <end position="56"/>
    </location>
</feature>
<feature type="domain" description="EamA" evidence="8">
    <location>
        <begin position="8"/>
        <end position="139"/>
    </location>
</feature>
<keyword evidence="3" id="KW-1003">Cell membrane</keyword>
<evidence type="ECO:0000256" key="6">
    <source>
        <dbReference type="ARBA" id="ARBA00023136"/>
    </source>
</evidence>
<dbReference type="SUPFAM" id="SSF103481">
    <property type="entry name" value="Multidrug resistance efflux transporter EmrE"/>
    <property type="match status" value="2"/>
</dbReference>
<feature type="transmembrane region" description="Helical" evidence="7">
    <location>
        <begin position="153"/>
        <end position="172"/>
    </location>
</feature>
<evidence type="ECO:0000256" key="3">
    <source>
        <dbReference type="ARBA" id="ARBA00022475"/>
    </source>
</evidence>
<feature type="transmembrane region" description="Helical" evidence="7">
    <location>
        <begin position="129"/>
        <end position="147"/>
    </location>
</feature>
<keyword evidence="6 7" id="KW-0472">Membrane</keyword>
<dbReference type="EMBL" id="JAHZIJ010000028">
    <property type="protein sequence ID" value="MBW7477627.1"/>
    <property type="molecule type" value="Genomic_DNA"/>
</dbReference>
<comment type="caution">
    <text evidence="9">The sequence shown here is derived from an EMBL/GenBank/DDBJ whole genome shotgun (WGS) entry which is preliminary data.</text>
</comment>
<gene>
    <name evidence="9" type="ORF">K0T92_23175</name>
</gene>